<dbReference type="InterPro" id="IPR052220">
    <property type="entry name" value="METTL25"/>
</dbReference>
<evidence type="ECO:0000313" key="2">
    <source>
        <dbReference type="EMBL" id="CAH1799394.1"/>
    </source>
</evidence>
<comment type="caution">
    <text evidence="2">The sequence shown here is derived from an EMBL/GenBank/DDBJ whole genome shotgun (WGS) entry which is preliminary data.</text>
</comment>
<dbReference type="AlphaFoldDB" id="A0A8J1TCA8"/>
<evidence type="ECO:0000256" key="1">
    <source>
        <dbReference type="SAM" id="MobiDB-lite"/>
    </source>
</evidence>
<keyword evidence="3" id="KW-1185">Reference proteome</keyword>
<protein>
    <submittedName>
        <fullName evidence="2">Uncharacterized protein</fullName>
    </submittedName>
</protein>
<dbReference type="Proteomes" id="UP000749559">
    <property type="component" value="Unassembled WGS sequence"/>
</dbReference>
<dbReference type="InterPro" id="IPR025714">
    <property type="entry name" value="Methyltranfer_dom"/>
</dbReference>
<dbReference type="PANTHER" id="PTHR12496">
    <property type="entry name" value="CGI-41 METHYLTRANSFERASE"/>
    <property type="match status" value="1"/>
</dbReference>
<dbReference type="OrthoDB" id="6285264at2759"/>
<feature type="compositionally biased region" description="Basic and acidic residues" evidence="1">
    <location>
        <begin position="331"/>
        <end position="341"/>
    </location>
</feature>
<dbReference type="EMBL" id="CAIIXF020000011">
    <property type="protein sequence ID" value="CAH1799394.1"/>
    <property type="molecule type" value="Genomic_DNA"/>
</dbReference>
<dbReference type="InterPro" id="IPR029063">
    <property type="entry name" value="SAM-dependent_MTases_sf"/>
</dbReference>
<dbReference type="PANTHER" id="PTHR12496:SF9">
    <property type="entry name" value="METHYLTRANSFERASE-LIKE PROTEIN 25-RELATED"/>
    <property type="match status" value="1"/>
</dbReference>
<gene>
    <name evidence="2" type="ORF">OFUS_LOCUS23406</name>
</gene>
<dbReference type="SUPFAM" id="SSF53335">
    <property type="entry name" value="S-adenosyl-L-methionine-dependent methyltransferases"/>
    <property type="match status" value="1"/>
</dbReference>
<organism evidence="2 3">
    <name type="scientific">Owenia fusiformis</name>
    <name type="common">Polychaete worm</name>
    <dbReference type="NCBI Taxonomy" id="6347"/>
    <lineage>
        <taxon>Eukaryota</taxon>
        <taxon>Metazoa</taxon>
        <taxon>Spiralia</taxon>
        <taxon>Lophotrochozoa</taxon>
        <taxon>Annelida</taxon>
        <taxon>Polychaeta</taxon>
        <taxon>Sedentaria</taxon>
        <taxon>Canalipalpata</taxon>
        <taxon>Sabellida</taxon>
        <taxon>Oweniida</taxon>
        <taxon>Oweniidae</taxon>
        <taxon>Owenia</taxon>
    </lineage>
</organism>
<proteinExistence type="predicted"/>
<evidence type="ECO:0000313" key="3">
    <source>
        <dbReference type="Proteomes" id="UP000749559"/>
    </source>
</evidence>
<dbReference type="Gene3D" id="3.40.50.150">
    <property type="entry name" value="Vaccinia Virus protein VP39"/>
    <property type="match status" value="1"/>
</dbReference>
<accession>A0A8J1TCA8</accession>
<reference evidence="2" key="1">
    <citation type="submission" date="2022-03" db="EMBL/GenBank/DDBJ databases">
        <authorList>
            <person name="Martin C."/>
        </authorList>
    </citation>
    <scope>NUCLEOTIDE SEQUENCE</scope>
</reference>
<name>A0A8J1TCA8_OWEFU</name>
<feature type="region of interest" description="Disordered" evidence="1">
    <location>
        <begin position="321"/>
        <end position="341"/>
    </location>
</feature>
<sequence>MRILYDKKNQLAMAGDIQTERTIDTIRGHIDAISSFLQCYIPLANTHTTDFIINKTWDKMVPVNIADELLSISSTAFIELLCDCGTETSSSPIAPFTKPAEECIRDSVARKLSKNEQPKWVHSNLKSFLQTLQGLTLPRLNVLTDIEELTEYLAEDQKQDIFIRNFMSAKKSHEVELMANLCSLLASHVGTDKVIDIGSGKGYLSAQLSLMYNLHVLGIDSSTGNTHGANDRAGKLSKYWNGLVRNATEDATLNGKPVKRGKKYKKRLKKQREFDATVDKAGQTDDFDITNKINTSCAITDESNKPLRTENYLLEHQTDVQDQGESMAQSYKDKPDKSHKEVYDKAKTNIARAKENRTTFIPLTMWIDTDTDLEQLVMDHLSTKEDNSTAIQSGSPHFKNDNAFDDISNCVSPNVKTASSAANDDIPHAASDDLHAYTNSMPHSTSIDIPHAADNDIPLVAINGFPLTAINSVQHAPTKTASNASLSYHIPQSSINDIQHAATDVALTGLHTCGNLATSMLKLFVANQSARTVCNVGCCYHHLDEQFVISPFSKDGETHDPSKAGFPMSAFLREQCIRLGRNARMTACQAIDRISAEQKTPQKSLFWRALLQVILSDLTAEKRDDWHVGKVASKCSDFSEYVIKSCKKLGIDSTKLTPTAIEGYVNKYKDQEAKLNSFFLLKAALGPVIEGYILLDRLLYLMEHKINVVHLVQLFDPVTSPRCYAIIGIKDKRT</sequence>
<dbReference type="Pfam" id="PF13679">
    <property type="entry name" value="Methyltransf_32"/>
    <property type="match status" value="1"/>
</dbReference>